<dbReference type="RefSeq" id="WP_138225121.1">
    <property type="nucleotide sequence ID" value="NZ_CP040396.1"/>
</dbReference>
<comment type="subcellular location">
    <subcellularLocation>
        <location evidence="1 7">Cell membrane</location>
        <topology evidence="1 7">Multi-pass membrane protein</topology>
    </subcellularLocation>
</comment>
<feature type="transmembrane region" description="Helical" evidence="7">
    <location>
        <begin position="79"/>
        <end position="104"/>
    </location>
</feature>
<dbReference type="SUPFAM" id="SSF161098">
    <property type="entry name" value="MetI-like"/>
    <property type="match status" value="1"/>
</dbReference>
<dbReference type="AlphaFoldDB" id="A0A4P8XHM1"/>
<dbReference type="Proteomes" id="UP000300879">
    <property type="component" value="Chromosome"/>
</dbReference>
<dbReference type="PROSITE" id="PS50928">
    <property type="entry name" value="ABC_TM1"/>
    <property type="match status" value="1"/>
</dbReference>
<keyword evidence="6 7" id="KW-0472">Membrane</keyword>
<evidence type="ECO:0000256" key="4">
    <source>
        <dbReference type="ARBA" id="ARBA00022692"/>
    </source>
</evidence>
<dbReference type="InterPro" id="IPR000515">
    <property type="entry name" value="MetI-like"/>
</dbReference>
<dbReference type="PANTHER" id="PTHR43227">
    <property type="entry name" value="BLL4140 PROTEIN"/>
    <property type="match status" value="1"/>
</dbReference>
<dbReference type="InterPro" id="IPR035906">
    <property type="entry name" value="MetI-like_sf"/>
</dbReference>
<keyword evidence="2 7" id="KW-0813">Transport</keyword>
<gene>
    <name evidence="9" type="ORF">E6C60_1321</name>
</gene>
<name>A0A4P8XHM1_9BACL</name>
<proteinExistence type="inferred from homology"/>
<dbReference type="Gene3D" id="1.10.3720.10">
    <property type="entry name" value="MetI-like"/>
    <property type="match status" value="1"/>
</dbReference>
<organism evidence="9 10">
    <name type="scientific">Paenibacillus algicola</name>
    <dbReference type="NCBI Taxonomy" id="2565926"/>
    <lineage>
        <taxon>Bacteria</taxon>
        <taxon>Bacillati</taxon>
        <taxon>Bacillota</taxon>
        <taxon>Bacilli</taxon>
        <taxon>Bacillales</taxon>
        <taxon>Paenibacillaceae</taxon>
        <taxon>Paenibacillus</taxon>
    </lineage>
</organism>
<evidence type="ECO:0000313" key="9">
    <source>
        <dbReference type="EMBL" id="QCT02037.1"/>
    </source>
</evidence>
<feature type="transmembrane region" description="Helical" evidence="7">
    <location>
        <begin position="271"/>
        <end position="296"/>
    </location>
</feature>
<reference evidence="9 10" key="1">
    <citation type="submission" date="2019-05" db="EMBL/GenBank/DDBJ databases">
        <authorList>
            <person name="Chen C."/>
        </authorList>
    </citation>
    <scope>NUCLEOTIDE SEQUENCE [LARGE SCALE GENOMIC DNA]</scope>
    <source>
        <strain evidence="9 10">HB172198</strain>
    </source>
</reference>
<accession>A0A4P8XHM1</accession>
<evidence type="ECO:0000259" key="8">
    <source>
        <dbReference type="PROSITE" id="PS50928"/>
    </source>
</evidence>
<keyword evidence="5 7" id="KW-1133">Transmembrane helix</keyword>
<sequence length="306" mass="35402">MKKEGLMHELKKNKLLFLMLLPGILYFFVFQYIPMSGIVIAFKQFRFDKGIFHSPWVGFDNFDFFFRSGKAWIITRNTILYNLAFMATGLILQLATALFIAEIGRKFVKKYIQTTLLFPFFISWVVVGTFIYNLFNFEYGIINHYLKDWGMEPVDIYSSSSSWSYIIVFFNNWKYIGYNSLIYLAAIYSIDKSLYEAAEIDGAGIMQRIRLITLPLLMPTIMILLLLAVGQLFRGNFELFYNVVGNNSLLYNQTDVIDTFVFRSLIQSADIGMTAAAGLYQAVLCLVIILVTNFTIKKYNSDYSLF</sequence>
<evidence type="ECO:0000256" key="3">
    <source>
        <dbReference type="ARBA" id="ARBA00022475"/>
    </source>
</evidence>
<evidence type="ECO:0000256" key="6">
    <source>
        <dbReference type="ARBA" id="ARBA00023136"/>
    </source>
</evidence>
<dbReference type="CDD" id="cd06261">
    <property type="entry name" value="TM_PBP2"/>
    <property type="match status" value="1"/>
</dbReference>
<evidence type="ECO:0000313" key="10">
    <source>
        <dbReference type="Proteomes" id="UP000300879"/>
    </source>
</evidence>
<keyword evidence="4 7" id="KW-0812">Transmembrane</keyword>
<dbReference type="GO" id="GO:0005886">
    <property type="term" value="C:plasma membrane"/>
    <property type="evidence" value="ECO:0007669"/>
    <property type="project" value="UniProtKB-SubCell"/>
</dbReference>
<evidence type="ECO:0000256" key="5">
    <source>
        <dbReference type="ARBA" id="ARBA00022989"/>
    </source>
</evidence>
<evidence type="ECO:0000256" key="2">
    <source>
        <dbReference type="ARBA" id="ARBA00022448"/>
    </source>
</evidence>
<keyword evidence="10" id="KW-1185">Reference proteome</keyword>
<feature type="transmembrane region" description="Helical" evidence="7">
    <location>
        <begin position="211"/>
        <end position="233"/>
    </location>
</feature>
<dbReference type="GO" id="GO:0055085">
    <property type="term" value="P:transmembrane transport"/>
    <property type="evidence" value="ECO:0007669"/>
    <property type="project" value="InterPro"/>
</dbReference>
<dbReference type="EMBL" id="CP040396">
    <property type="protein sequence ID" value="QCT02037.1"/>
    <property type="molecule type" value="Genomic_DNA"/>
</dbReference>
<keyword evidence="3" id="KW-1003">Cell membrane</keyword>
<evidence type="ECO:0000256" key="7">
    <source>
        <dbReference type="RuleBase" id="RU363032"/>
    </source>
</evidence>
<feature type="domain" description="ABC transmembrane type-1" evidence="8">
    <location>
        <begin position="75"/>
        <end position="292"/>
    </location>
</feature>
<feature type="transmembrane region" description="Helical" evidence="7">
    <location>
        <begin position="15"/>
        <end position="33"/>
    </location>
</feature>
<protein>
    <submittedName>
        <fullName evidence="9">Binding-protein-dependent transport system inner membrane component</fullName>
    </submittedName>
</protein>
<dbReference type="Pfam" id="PF00528">
    <property type="entry name" value="BPD_transp_1"/>
    <property type="match status" value="1"/>
</dbReference>
<dbReference type="KEGG" id="palo:E6C60_1321"/>
<evidence type="ECO:0000256" key="1">
    <source>
        <dbReference type="ARBA" id="ARBA00004651"/>
    </source>
</evidence>
<dbReference type="OrthoDB" id="9785836at2"/>
<dbReference type="InterPro" id="IPR050809">
    <property type="entry name" value="UgpAE/MalFG_permease"/>
</dbReference>
<feature type="transmembrane region" description="Helical" evidence="7">
    <location>
        <begin position="116"/>
        <end position="135"/>
    </location>
</feature>
<comment type="similarity">
    <text evidence="7">Belongs to the binding-protein-dependent transport system permease family.</text>
</comment>
<dbReference type="PANTHER" id="PTHR43227:SF11">
    <property type="entry name" value="BLL4140 PROTEIN"/>
    <property type="match status" value="1"/>
</dbReference>